<dbReference type="Proteomes" id="UP001161325">
    <property type="component" value="Unassembled WGS sequence"/>
</dbReference>
<reference evidence="3" key="1">
    <citation type="submission" date="2022-08" db="EMBL/GenBank/DDBJ databases">
        <title>Draft genome sequencing of Roseisolibacter agri AW1220.</title>
        <authorList>
            <person name="Tobiishi Y."/>
            <person name="Tonouchi A."/>
        </authorList>
    </citation>
    <scope>NUCLEOTIDE SEQUENCE</scope>
    <source>
        <strain evidence="3">AW1220</strain>
    </source>
</reference>
<dbReference type="InterPro" id="IPR011990">
    <property type="entry name" value="TPR-like_helical_dom_sf"/>
</dbReference>
<dbReference type="PANTHER" id="PTHR45588">
    <property type="entry name" value="TPR DOMAIN-CONTAINING PROTEIN"/>
    <property type="match status" value="1"/>
</dbReference>
<sequence length="525" mass="56305">MLRAVRSAALLLALATVPAAAQDHAHPRDTTAERLGTVHFPTSCAPAVAPRFDRAVALLHSFEFGASLRAFNEVLAADSTCAMAHWGIALSRWGNPMAAGNRAPALLSAGRAASDAAARLGVSATERERGYIAAVAQLYAEAERRDQATRVAAYERAMADLAARQPADTEATIFHAIALTASASPTDKTYARQLQAGAILEPLWAAQPDHPGLAHYIIHTYDYPPLAAKARAAAQRYSRIAPSAAHARHMPSHTFTRVGLWRESVESNLGSIDVALRSASIGEALHASDYVTYAYLQMRRLDDARRVLDGQPALAARFDPQAVTGAAPPSAAYFAMAAIPARWALERRDWAQAARLVPTTTAYPWTEAMTHFARALGASHTRDLATARASIDSLAAIQPRLVARGESYWAEQVAIQRLGAQAWLDHAQRRDDAALAAMREAAEREDASEKSAVTPGPLAPARELLGDLLLELGKPADALAAYRAALRTEPNRWHTLDGARRAALASGDRAAAATYADQLKQLTAR</sequence>
<evidence type="ECO:0000256" key="2">
    <source>
        <dbReference type="SAM" id="SignalP"/>
    </source>
</evidence>
<dbReference type="SMART" id="SM00028">
    <property type="entry name" value="TPR"/>
    <property type="match status" value="2"/>
</dbReference>
<evidence type="ECO:0000313" key="4">
    <source>
        <dbReference type="Proteomes" id="UP001161325"/>
    </source>
</evidence>
<proteinExistence type="predicted"/>
<dbReference type="PANTHER" id="PTHR45588:SF1">
    <property type="entry name" value="WW DOMAIN-CONTAINING PROTEIN"/>
    <property type="match status" value="1"/>
</dbReference>
<keyword evidence="4" id="KW-1185">Reference proteome</keyword>
<dbReference type="SUPFAM" id="SSF48452">
    <property type="entry name" value="TPR-like"/>
    <property type="match status" value="1"/>
</dbReference>
<dbReference type="EMBL" id="BRXS01000003">
    <property type="protein sequence ID" value="GLC25747.1"/>
    <property type="molecule type" value="Genomic_DNA"/>
</dbReference>
<protein>
    <recommendedName>
        <fullName evidence="5">Tetratricopeptide repeat protein</fullName>
    </recommendedName>
</protein>
<gene>
    <name evidence="3" type="ORF">rosag_22600</name>
</gene>
<dbReference type="AlphaFoldDB" id="A0AA37Q6S8"/>
<feature type="repeat" description="TPR" evidence="1">
    <location>
        <begin position="459"/>
        <end position="492"/>
    </location>
</feature>
<dbReference type="RefSeq" id="WP_284350207.1">
    <property type="nucleotide sequence ID" value="NZ_BRXS01000003.1"/>
</dbReference>
<dbReference type="InterPro" id="IPR019734">
    <property type="entry name" value="TPR_rpt"/>
</dbReference>
<dbReference type="PROSITE" id="PS50005">
    <property type="entry name" value="TPR"/>
    <property type="match status" value="1"/>
</dbReference>
<feature type="chain" id="PRO_5041452383" description="Tetratricopeptide repeat protein" evidence="2">
    <location>
        <begin position="22"/>
        <end position="525"/>
    </location>
</feature>
<feature type="signal peptide" evidence="2">
    <location>
        <begin position="1"/>
        <end position="21"/>
    </location>
</feature>
<organism evidence="3 4">
    <name type="scientific">Roseisolibacter agri</name>
    <dbReference type="NCBI Taxonomy" id="2014610"/>
    <lineage>
        <taxon>Bacteria</taxon>
        <taxon>Pseudomonadati</taxon>
        <taxon>Gemmatimonadota</taxon>
        <taxon>Gemmatimonadia</taxon>
        <taxon>Gemmatimonadales</taxon>
        <taxon>Gemmatimonadaceae</taxon>
        <taxon>Roseisolibacter</taxon>
    </lineage>
</organism>
<keyword evidence="2" id="KW-0732">Signal</keyword>
<keyword evidence="1" id="KW-0802">TPR repeat</keyword>
<comment type="caution">
    <text evidence="3">The sequence shown here is derived from an EMBL/GenBank/DDBJ whole genome shotgun (WGS) entry which is preliminary data.</text>
</comment>
<name>A0AA37Q6S8_9BACT</name>
<evidence type="ECO:0000313" key="3">
    <source>
        <dbReference type="EMBL" id="GLC25747.1"/>
    </source>
</evidence>
<evidence type="ECO:0000256" key="1">
    <source>
        <dbReference type="PROSITE-ProRule" id="PRU00339"/>
    </source>
</evidence>
<dbReference type="Gene3D" id="1.25.40.10">
    <property type="entry name" value="Tetratricopeptide repeat domain"/>
    <property type="match status" value="1"/>
</dbReference>
<evidence type="ECO:0008006" key="5">
    <source>
        <dbReference type="Google" id="ProtNLM"/>
    </source>
</evidence>
<accession>A0AA37Q6S8</accession>